<keyword evidence="2" id="KW-0964">Secreted</keyword>
<keyword evidence="5" id="KW-0732">Signal</keyword>
<comment type="subcellular location">
    <subcellularLocation>
        <location evidence="1">Secreted</location>
    </subcellularLocation>
</comment>
<dbReference type="InterPro" id="IPR000264">
    <property type="entry name" value="ALB/AFP/VDB"/>
</dbReference>
<sequence length="168" mass="18341">MQWLSVCSLLVLLSVSAPSQAQNQICTIFTEIKEDGFKSLILVGLAQNLPDSTLGDMVPLIAEALAMGVKCCSDTPPEDCDRDVADLFQSAVCSSETLVEKNHLKMCCEKTAAERTHCFVDHKAKVEWATPPSEPGCYLGFFLLLLLALWGVDRINGSKKALLIHLTD</sequence>
<dbReference type="Proteomes" id="UP000314982">
    <property type="component" value="Unassembled WGS sequence"/>
</dbReference>
<dbReference type="InterPro" id="IPR020858">
    <property type="entry name" value="Serum_albumin-like"/>
</dbReference>
<evidence type="ECO:0000256" key="1">
    <source>
        <dbReference type="ARBA" id="ARBA00004613"/>
    </source>
</evidence>
<protein>
    <recommendedName>
        <fullName evidence="6">Albumin domain-containing protein</fullName>
    </recommendedName>
</protein>
<dbReference type="AlphaFoldDB" id="A0A4W5JX30"/>
<dbReference type="PANTHER" id="PTHR11385:SF14">
    <property type="entry name" value="AFAMIN"/>
    <property type="match status" value="1"/>
</dbReference>
<evidence type="ECO:0000256" key="4">
    <source>
        <dbReference type="ARBA" id="ARBA00023157"/>
    </source>
</evidence>
<dbReference type="Pfam" id="PF00273">
    <property type="entry name" value="Serum_albumin"/>
    <property type="match status" value="1"/>
</dbReference>
<keyword evidence="8" id="KW-1185">Reference proteome</keyword>
<feature type="signal peptide" evidence="5">
    <location>
        <begin position="1"/>
        <end position="21"/>
    </location>
</feature>
<dbReference type="PROSITE" id="PS51438">
    <property type="entry name" value="ALBUMIN_2"/>
    <property type="match status" value="1"/>
</dbReference>
<dbReference type="InterPro" id="IPR014760">
    <property type="entry name" value="Serum_albumin_N"/>
</dbReference>
<accession>A0A4W5JX30</accession>
<feature type="domain" description="Albumin" evidence="6">
    <location>
        <begin position="14"/>
        <end position="168"/>
    </location>
</feature>
<feature type="chain" id="PRO_5021289216" description="Albumin domain-containing protein" evidence="5">
    <location>
        <begin position="22"/>
        <end position="168"/>
    </location>
</feature>
<dbReference type="SMART" id="SM00103">
    <property type="entry name" value="ALBUMIN"/>
    <property type="match status" value="1"/>
</dbReference>
<dbReference type="GO" id="GO:0036094">
    <property type="term" value="F:small molecule binding"/>
    <property type="evidence" value="ECO:0007669"/>
    <property type="project" value="TreeGrafter"/>
</dbReference>
<evidence type="ECO:0000313" key="7">
    <source>
        <dbReference type="Ensembl" id="ENSHHUP00000004316.1"/>
    </source>
</evidence>
<dbReference type="Ensembl" id="ENSHHUT00000004457.1">
    <property type="protein sequence ID" value="ENSHHUP00000004316.1"/>
    <property type="gene ID" value="ENSHHUG00000002700.1"/>
</dbReference>
<evidence type="ECO:0000313" key="8">
    <source>
        <dbReference type="Proteomes" id="UP000314982"/>
    </source>
</evidence>
<organism evidence="7 8">
    <name type="scientific">Hucho hucho</name>
    <name type="common">huchen</name>
    <dbReference type="NCBI Taxonomy" id="62062"/>
    <lineage>
        <taxon>Eukaryota</taxon>
        <taxon>Metazoa</taxon>
        <taxon>Chordata</taxon>
        <taxon>Craniata</taxon>
        <taxon>Vertebrata</taxon>
        <taxon>Euteleostomi</taxon>
        <taxon>Actinopterygii</taxon>
        <taxon>Neopterygii</taxon>
        <taxon>Teleostei</taxon>
        <taxon>Protacanthopterygii</taxon>
        <taxon>Salmoniformes</taxon>
        <taxon>Salmonidae</taxon>
        <taxon>Salmoninae</taxon>
        <taxon>Hucho</taxon>
    </lineage>
</organism>
<dbReference type="GO" id="GO:0005737">
    <property type="term" value="C:cytoplasm"/>
    <property type="evidence" value="ECO:0007669"/>
    <property type="project" value="TreeGrafter"/>
</dbReference>
<dbReference type="PANTHER" id="PTHR11385">
    <property type="entry name" value="SERUM ALBUMIN-RELATED"/>
    <property type="match status" value="1"/>
</dbReference>
<evidence type="ECO:0000256" key="2">
    <source>
        <dbReference type="ARBA" id="ARBA00022525"/>
    </source>
</evidence>
<reference evidence="7" key="2">
    <citation type="submission" date="2025-08" db="UniProtKB">
        <authorList>
            <consortium name="Ensembl"/>
        </authorList>
    </citation>
    <scope>IDENTIFICATION</scope>
</reference>
<keyword evidence="4" id="KW-1015">Disulfide bond</keyword>
<evidence type="ECO:0000256" key="5">
    <source>
        <dbReference type="SAM" id="SignalP"/>
    </source>
</evidence>
<evidence type="ECO:0000256" key="3">
    <source>
        <dbReference type="ARBA" id="ARBA00022737"/>
    </source>
</evidence>
<reference evidence="8" key="1">
    <citation type="submission" date="2018-06" db="EMBL/GenBank/DDBJ databases">
        <title>Genome assembly of Danube salmon.</title>
        <authorList>
            <person name="Macqueen D.J."/>
            <person name="Gundappa M.K."/>
        </authorList>
    </citation>
    <scope>NUCLEOTIDE SEQUENCE [LARGE SCALE GENOMIC DNA]</scope>
</reference>
<dbReference type="GO" id="GO:0072562">
    <property type="term" value="C:blood microparticle"/>
    <property type="evidence" value="ECO:0007669"/>
    <property type="project" value="TreeGrafter"/>
</dbReference>
<keyword evidence="3" id="KW-0677">Repeat</keyword>
<dbReference type="Gene3D" id="1.10.246.10">
    <property type="match status" value="1"/>
</dbReference>
<dbReference type="SUPFAM" id="SSF48552">
    <property type="entry name" value="Serum albumin-like"/>
    <property type="match status" value="1"/>
</dbReference>
<name>A0A4W5JX30_9TELE</name>
<proteinExistence type="predicted"/>
<reference evidence="7" key="3">
    <citation type="submission" date="2025-09" db="UniProtKB">
        <authorList>
            <consortium name="Ensembl"/>
        </authorList>
    </citation>
    <scope>IDENTIFICATION</scope>
</reference>
<evidence type="ECO:0000259" key="6">
    <source>
        <dbReference type="PROSITE" id="PS51438"/>
    </source>
</evidence>